<feature type="compositionally biased region" description="Basic and acidic residues" evidence="6">
    <location>
        <begin position="1680"/>
        <end position="1699"/>
    </location>
</feature>
<feature type="region of interest" description="Disordered" evidence="6">
    <location>
        <begin position="775"/>
        <end position="810"/>
    </location>
</feature>
<keyword evidence="2" id="KW-0547">Nucleotide-binding</keyword>
<keyword evidence="5" id="KW-0067">ATP-binding</keyword>
<dbReference type="VEuPathDB" id="FungiDB:SPPG_08295"/>
<dbReference type="Pfam" id="PF23576">
    <property type="entry name" value="SEN1_barrel"/>
    <property type="match status" value="1"/>
</dbReference>
<dbReference type="RefSeq" id="XP_016604436.1">
    <property type="nucleotide sequence ID" value="XM_016756452.1"/>
</dbReference>
<dbReference type="GO" id="GO:0001147">
    <property type="term" value="F:transcription termination site sequence-specific DNA binding"/>
    <property type="evidence" value="ECO:0007669"/>
    <property type="project" value="TreeGrafter"/>
</dbReference>
<dbReference type="CDD" id="cd18808">
    <property type="entry name" value="SF1_C_Upf1"/>
    <property type="match status" value="1"/>
</dbReference>
<evidence type="ECO:0000313" key="11">
    <source>
        <dbReference type="EMBL" id="KNC96396.1"/>
    </source>
</evidence>
<evidence type="ECO:0000256" key="5">
    <source>
        <dbReference type="ARBA" id="ARBA00022840"/>
    </source>
</evidence>
<dbReference type="FunCoup" id="A0A0L0H659">
    <property type="interactions" value="95"/>
</dbReference>
<sequence>MESQPLRELLVQSHAVHVQNPDVEELRTDFFHKACGFFLSCSSPGDHILCSNPDIAVEVLGLFSLQDISGTPVETVVTRLAAELNCCRSCVDTYQSAKDAFYCRYISLYGEALIDAFMKRLHEWDLMRQYERLGHYVTELRSFRNSPGREWKKARRAATILMYEILSYPETLRNSEVDALWVALFHEISAIPDSSPLELRGKYLMPGSIMLASHADTDMRMWAQSAIRKSSARITLECLEKNEMVRSLILDLLLLLGDPDLLRARVTAYRYTDQIPELWKALAVVLWSMEGPAYSVLENLEKNARVDLNELIISHLSTAVEEFWETLECFVLLATRRPSLWSSLNADRALTLCKSILLNAKFQACVRSDSCVERLSICVSWVGTLIRSSFGEDILPEILNNSTEWCSAAQQRLDSLLLSILQSFNEHSTMKASLACRIGTSALTRFSTASSSSAQIIGSMVHLLRNGGNDAEMIVLGVQALEFFSAYLVEQMTAGTLHATAWMDSFMLPACLLSAGIRWAKAGVGPTSKISDLILKTLSATELSIELFSSKLHAKEMETYPFQETFSGVVKWMISLDPQIPKKAFRLVYELFRVSWRANFAIEPSILARLEKISNGTLKSLLTTGERVLLETWLSQNRQVLAGADIPGRPPDMVLEDTSVPVIDLVGSDDTSPEDKATSSALGPMHGVHKPLKESSKNALGVGKATHTSAEDLALQKTITSHSQPTTDRKAASQMNSAHQSSIDKFVLKSNVQSVWEQLAADALRNPISRAGTGFSLGKPSTANKAAKTKGPTTLSKLQKLRQETAEKTKRATPLVANGLSTGKPLVLAPQLPTLKPSLPEVTILPYEPEASSFSAFDKPTRTQMLEDKGSRSTDVVKRVGTLIRTPGIQHRPKALRDVKQLYKCMLSWNLDMSGDRPPNFQLKCRKIPDSFRNDEEYAKVFEPLVTLECWEQLMQSKDNVSNEDAITATLENVQMVDEFHDLTITVSSRDIRLRGIAELDVLQLKEMISPKLATRTINRSFLCIIQNVTIKGDGGTIIARACIGSRADLVPSIRLASKWQLTRTFSLTTTYREYMSIVNLPMLHLRSEILQLSTSEKIPARATEVDDMMNRFGLNEPQAAAISGALHQQSGFTLIQGPPGTGKTKTILGLISAFLTVKQGQIIPVPGQNPGRKQPIPNSKKNRLLCCAPSNAAIDEIVRRLKQGISNGKGGTFVPRIVRLGNSDSIHSSVRDVTLDAIVDRMLQESDEYQKYLTKAQEVDVRDEDIRAEMAVLRDERESLRAQEADDNVDGPQAQDIHEKIAAVTKKLGALHEKLTDGKQARSTTALARDKFRRRIRLNLLTDADVILSTLSGAGHDVLGDINNLEFPTVIVDEACQSVELSTLIPLRYGAKKCILVGDPNQLPPTVISQVAQEYSYEQSLFQRIMKNNPECVHLLSIQYRMHPAISQFPSICFYGAKVQDAPGMEESCTAPWHRDELFPPYRLYDIHNGREVGGKGHSYYNPREVKLCVDLVESLCAGYPTYNFAGKIGVITFYKLQVRKIKDELIRRWSRDVLRYIDVNTVDGFQGQEKEVIILSCVRANDAQGVGFISDARRMNVALTRSKYSLVILGNVKTLRTNKAWRSLVSNADERRLISRSLPSLPGKGYGPPPQNILKNPSNASGPDMSARPDSRTGASKRRWDSDGDGRDDIKRSRQSR</sequence>
<dbReference type="PANTHER" id="PTHR10887">
    <property type="entry name" value="DNA2/NAM7 HELICASE FAMILY"/>
    <property type="match status" value="1"/>
</dbReference>
<evidence type="ECO:0000259" key="10">
    <source>
        <dbReference type="Pfam" id="PF23576"/>
    </source>
</evidence>
<gene>
    <name evidence="11" type="ORF">SPPG_08295</name>
</gene>
<name>A0A0L0H659_SPIPD</name>
<accession>A0A0L0H659</accession>
<evidence type="ECO:0000313" key="12">
    <source>
        <dbReference type="Proteomes" id="UP000053201"/>
    </source>
</evidence>
<dbReference type="CDD" id="cd18042">
    <property type="entry name" value="DEXXQc_SETX"/>
    <property type="match status" value="1"/>
</dbReference>
<feature type="domain" description="DNA2/NAM7 helicase-like C-terminal" evidence="9">
    <location>
        <begin position="1418"/>
        <end position="1614"/>
    </location>
</feature>
<dbReference type="Pfam" id="PF13087">
    <property type="entry name" value="AAA_12"/>
    <property type="match status" value="1"/>
</dbReference>
<feature type="domain" description="Helicase Sen1 N-terminal" evidence="7">
    <location>
        <begin position="78"/>
        <end position="453"/>
    </location>
</feature>
<dbReference type="Proteomes" id="UP000053201">
    <property type="component" value="Unassembled WGS sequence"/>
</dbReference>
<dbReference type="GO" id="GO:0005524">
    <property type="term" value="F:ATP binding"/>
    <property type="evidence" value="ECO:0007669"/>
    <property type="project" value="UniProtKB-KW"/>
</dbReference>
<dbReference type="InterPro" id="IPR047187">
    <property type="entry name" value="SF1_C_Upf1"/>
</dbReference>
<organism evidence="11 12">
    <name type="scientific">Spizellomyces punctatus (strain DAOM BR117)</name>
    <dbReference type="NCBI Taxonomy" id="645134"/>
    <lineage>
        <taxon>Eukaryota</taxon>
        <taxon>Fungi</taxon>
        <taxon>Fungi incertae sedis</taxon>
        <taxon>Chytridiomycota</taxon>
        <taxon>Chytridiomycota incertae sedis</taxon>
        <taxon>Chytridiomycetes</taxon>
        <taxon>Spizellomycetales</taxon>
        <taxon>Spizellomycetaceae</taxon>
        <taxon>Spizellomyces</taxon>
    </lineage>
</organism>
<keyword evidence="12" id="KW-1185">Reference proteome</keyword>
<evidence type="ECO:0000259" key="8">
    <source>
        <dbReference type="Pfam" id="PF13086"/>
    </source>
</evidence>
<dbReference type="GO" id="GO:0006369">
    <property type="term" value="P:termination of RNA polymerase II transcription"/>
    <property type="evidence" value="ECO:0007669"/>
    <property type="project" value="TreeGrafter"/>
</dbReference>
<dbReference type="GO" id="GO:0005694">
    <property type="term" value="C:chromosome"/>
    <property type="evidence" value="ECO:0007669"/>
    <property type="project" value="UniProtKB-ARBA"/>
</dbReference>
<protein>
    <recommendedName>
        <fullName evidence="13">Helicase ATP-binding domain-containing protein</fullName>
    </recommendedName>
</protein>
<dbReference type="Gene3D" id="3.40.50.300">
    <property type="entry name" value="P-loop containing nucleotide triphosphate hydrolases"/>
    <property type="match status" value="2"/>
</dbReference>
<evidence type="ECO:0000259" key="7">
    <source>
        <dbReference type="Pfam" id="PF12726"/>
    </source>
</evidence>
<evidence type="ECO:0000256" key="4">
    <source>
        <dbReference type="ARBA" id="ARBA00022806"/>
    </source>
</evidence>
<proteinExistence type="inferred from homology"/>
<dbReference type="eggNOG" id="KOG1801">
    <property type="taxonomic scope" value="Eukaryota"/>
</dbReference>
<dbReference type="InterPro" id="IPR024481">
    <property type="entry name" value="Helicase_Sen1_N"/>
</dbReference>
<dbReference type="InterPro" id="IPR041679">
    <property type="entry name" value="DNA2/NAM7-like_C"/>
</dbReference>
<feature type="region of interest" description="Disordered" evidence="6">
    <location>
        <begin position="665"/>
        <end position="704"/>
    </location>
</feature>
<dbReference type="InParanoid" id="A0A0L0H659"/>
<dbReference type="GeneID" id="27691466"/>
<evidence type="ECO:0000256" key="6">
    <source>
        <dbReference type="SAM" id="MobiDB-lite"/>
    </source>
</evidence>
<dbReference type="GO" id="GO:0016787">
    <property type="term" value="F:hydrolase activity"/>
    <property type="evidence" value="ECO:0007669"/>
    <property type="project" value="UniProtKB-KW"/>
</dbReference>
<dbReference type="EMBL" id="KQ257469">
    <property type="protein sequence ID" value="KNC96396.1"/>
    <property type="molecule type" value="Genomic_DNA"/>
</dbReference>
<dbReference type="FunFam" id="3.40.50.300:FF:000326">
    <property type="entry name" value="P-loop containing nucleoside triphosphate hydrolase"/>
    <property type="match status" value="1"/>
</dbReference>
<dbReference type="InterPro" id="IPR056474">
    <property type="entry name" value="SEN1_barrel"/>
</dbReference>
<evidence type="ECO:0000256" key="2">
    <source>
        <dbReference type="ARBA" id="ARBA00022741"/>
    </source>
</evidence>
<evidence type="ECO:0008006" key="13">
    <source>
        <dbReference type="Google" id="ProtNLM"/>
    </source>
</evidence>
<dbReference type="InterPro" id="IPR041677">
    <property type="entry name" value="DNA2/NAM7_AAA_11"/>
</dbReference>
<dbReference type="GO" id="GO:0016604">
    <property type="term" value="C:nuclear body"/>
    <property type="evidence" value="ECO:0007669"/>
    <property type="project" value="TreeGrafter"/>
</dbReference>
<keyword evidence="3" id="KW-0378">Hydrolase</keyword>
<dbReference type="OrthoDB" id="6513042at2759"/>
<reference evidence="11 12" key="1">
    <citation type="submission" date="2009-08" db="EMBL/GenBank/DDBJ databases">
        <title>The Genome Sequence of Spizellomyces punctatus strain DAOM BR117.</title>
        <authorList>
            <consortium name="The Broad Institute Genome Sequencing Platform"/>
            <person name="Russ C."/>
            <person name="Cuomo C."/>
            <person name="Shea T."/>
            <person name="Young S.K."/>
            <person name="Zeng Q."/>
            <person name="Koehrsen M."/>
            <person name="Haas B."/>
            <person name="Borodovsky M."/>
            <person name="Guigo R."/>
            <person name="Alvarado L."/>
            <person name="Berlin A."/>
            <person name="Bochicchio J."/>
            <person name="Borenstein D."/>
            <person name="Chapman S."/>
            <person name="Chen Z."/>
            <person name="Engels R."/>
            <person name="Freedman E."/>
            <person name="Gellesch M."/>
            <person name="Goldberg J."/>
            <person name="Griggs A."/>
            <person name="Gujja S."/>
            <person name="Heiman D."/>
            <person name="Hepburn T."/>
            <person name="Howarth C."/>
            <person name="Jen D."/>
            <person name="Larson L."/>
            <person name="Lewis B."/>
            <person name="Mehta T."/>
            <person name="Park D."/>
            <person name="Pearson M."/>
            <person name="Roberts A."/>
            <person name="Saif S."/>
            <person name="Shenoy N."/>
            <person name="Sisk P."/>
            <person name="Stolte C."/>
            <person name="Sykes S."/>
            <person name="Thomson T."/>
            <person name="Walk T."/>
            <person name="White J."/>
            <person name="Yandava C."/>
            <person name="Burger G."/>
            <person name="Gray M.W."/>
            <person name="Holland P.W.H."/>
            <person name="King N."/>
            <person name="Lang F.B.F."/>
            <person name="Roger A.J."/>
            <person name="Ruiz-Trillo I."/>
            <person name="Lander E."/>
            <person name="Nusbaum C."/>
        </authorList>
    </citation>
    <scope>NUCLEOTIDE SEQUENCE [LARGE SCALE GENOMIC DNA]</scope>
    <source>
        <strain evidence="11 12">DAOM BR117</strain>
    </source>
</reference>
<evidence type="ECO:0000256" key="3">
    <source>
        <dbReference type="ARBA" id="ARBA00022801"/>
    </source>
</evidence>
<feature type="domain" description="DNA2/NAM7 helicase helicase" evidence="8">
    <location>
        <begin position="1115"/>
        <end position="1411"/>
    </location>
</feature>
<dbReference type="InterPro" id="IPR045055">
    <property type="entry name" value="DNA2/NAM7-like"/>
</dbReference>
<feature type="domain" description="Helicase SEN1 beta-barrel" evidence="10">
    <location>
        <begin position="963"/>
        <end position="1064"/>
    </location>
</feature>
<dbReference type="Pfam" id="PF13086">
    <property type="entry name" value="AAA_11"/>
    <property type="match status" value="1"/>
</dbReference>
<keyword evidence="4" id="KW-0347">Helicase</keyword>
<dbReference type="SUPFAM" id="SSF52540">
    <property type="entry name" value="P-loop containing nucleoside triphosphate hydrolases"/>
    <property type="match status" value="1"/>
</dbReference>
<dbReference type="Pfam" id="PF12726">
    <property type="entry name" value="SEN1_N"/>
    <property type="match status" value="1"/>
</dbReference>
<feature type="region of interest" description="Disordered" evidence="6">
    <location>
        <begin position="1638"/>
        <end position="1699"/>
    </location>
</feature>
<dbReference type="GO" id="GO:0004386">
    <property type="term" value="F:helicase activity"/>
    <property type="evidence" value="ECO:0007669"/>
    <property type="project" value="UniProtKB-KW"/>
</dbReference>
<dbReference type="PANTHER" id="PTHR10887:SF495">
    <property type="entry name" value="HELICASE SENATAXIN ISOFORM X1-RELATED"/>
    <property type="match status" value="1"/>
</dbReference>
<dbReference type="STRING" id="645134.A0A0L0H659"/>
<evidence type="ECO:0000256" key="1">
    <source>
        <dbReference type="ARBA" id="ARBA00007913"/>
    </source>
</evidence>
<feature type="compositionally biased region" description="Basic and acidic residues" evidence="6">
    <location>
        <begin position="801"/>
        <end position="810"/>
    </location>
</feature>
<dbReference type="InterPro" id="IPR027417">
    <property type="entry name" value="P-loop_NTPase"/>
</dbReference>
<evidence type="ECO:0000259" key="9">
    <source>
        <dbReference type="Pfam" id="PF13087"/>
    </source>
</evidence>
<comment type="similarity">
    <text evidence="1">Belongs to the DNA2/NAM7 helicase family.</text>
</comment>